<keyword evidence="3" id="KW-0645">Protease</keyword>
<dbReference type="Gene3D" id="3.30.830.10">
    <property type="entry name" value="Metalloenzyme, LuxS/M16 peptidase-like"/>
    <property type="match status" value="4"/>
</dbReference>
<dbReference type="Pfam" id="PF00675">
    <property type="entry name" value="Peptidase_M16"/>
    <property type="match status" value="1"/>
</dbReference>
<evidence type="ECO:0000313" key="12">
    <source>
        <dbReference type="EMBL" id="SDH26072.1"/>
    </source>
</evidence>
<feature type="domain" description="Peptidase M16 N-terminal" evidence="10">
    <location>
        <begin position="56"/>
        <end position="103"/>
    </location>
</feature>
<keyword evidence="5" id="KW-0378">Hydrolase</keyword>
<dbReference type="GO" id="GO:0006508">
    <property type="term" value="P:proteolysis"/>
    <property type="evidence" value="ECO:0007669"/>
    <property type="project" value="UniProtKB-KW"/>
</dbReference>
<dbReference type="InterPro" id="IPR050626">
    <property type="entry name" value="Peptidase_M16"/>
</dbReference>
<keyword evidence="13" id="KW-1185">Reference proteome</keyword>
<dbReference type="InterPro" id="IPR001431">
    <property type="entry name" value="Pept_M16_Zn_BS"/>
</dbReference>
<evidence type="ECO:0000256" key="3">
    <source>
        <dbReference type="ARBA" id="ARBA00022670"/>
    </source>
</evidence>
<evidence type="ECO:0000256" key="4">
    <source>
        <dbReference type="ARBA" id="ARBA00022723"/>
    </source>
</evidence>
<evidence type="ECO:0000259" key="11">
    <source>
        <dbReference type="Pfam" id="PF05193"/>
    </source>
</evidence>
<evidence type="ECO:0000256" key="5">
    <source>
        <dbReference type="ARBA" id="ARBA00022801"/>
    </source>
</evidence>
<keyword evidence="9" id="KW-0732">Signal</keyword>
<feature type="signal peptide" evidence="9">
    <location>
        <begin position="1"/>
        <end position="20"/>
    </location>
</feature>
<evidence type="ECO:0000256" key="1">
    <source>
        <dbReference type="ARBA" id="ARBA00001947"/>
    </source>
</evidence>
<dbReference type="GO" id="GO:0004222">
    <property type="term" value="F:metalloendopeptidase activity"/>
    <property type="evidence" value="ECO:0007669"/>
    <property type="project" value="InterPro"/>
</dbReference>
<name>A0A1G8AYG3_9FLAO</name>
<protein>
    <submittedName>
        <fullName evidence="12">Predicted Zn-dependent peptidase</fullName>
    </submittedName>
</protein>
<dbReference type="STRING" id="702745.SAMN05421818_10126"/>
<evidence type="ECO:0000256" key="8">
    <source>
        <dbReference type="RuleBase" id="RU004447"/>
    </source>
</evidence>
<keyword evidence="6" id="KW-0862">Zinc</keyword>
<evidence type="ECO:0000259" key="10">
    <source>
        <dbReference type="Pfam" id="PF00675"/>
    </source>
</evidence>
<dbReference type="PROSITE" id="PS00143">
    <property type="entry name" value="INSULINASE"/>
    <property type="match status" value="1"/>
</dbReference>
<keyword evidence="7" id="KW-0482">Metalloprotease</keyword>
<organism evidence="12 13">
    <name type="scientific">Myroides phaeus</name>
    <dbReference type="NCBI Taxonomy" id="702745"/>
    <lineage>
        <taxon>Bacteria</taxon>
        <taxon>Pseudomonadati</taxon>
        <taxon>Bacteroidota</taxon>
        <taxon>Flavobacteriia</taxon>
        <taxon>Flavobacteriales</taxon>
        <taxon>Flavobacteriaceae</taxon>
        <taxon>Myroides</taxon>
    </lineage>
</organism>
<dbReference type="AlphaFoldDB" id="A0A1G8AYG3"/>
<dbReference type="InterPro" id="IPR007863">
    <property type="entry name" value="Peptidase_M16_C"/>
</dbReference>
<feature type="domain" description="Peptidase M16 C-terminal" evidence="11">
    <location>
        <begin position="263"/>
        <end position="431"/>
    </location>
</feature>
<evidence type="ECO:0000313" key="13">
    <source>
        <dbReference type="Proteomes" id="UP000243588"/>
    </source>
</evidence>
<evidence type="ECO:0000256" key="6">
    <source>
        <dbReference type="ARBA" id="ARBA00022833"/>
    </source>
</evidence>
<proteinExistence type="inferred from homology"/>
<dbReference type="RefSeq" id="WP_090404326.1">
    <property type="nucleotide sequence ID" value="NZ_FNDQ01000001.1"/>
</dbReference>
<dbReference type="GO" id="GO:0046872">
    <property type="term" value="F:metal ion binding"/>
    <property type="evidence" value="ECO:0007669"/>
    <property type="project" value="UniProtKB-KW"/>
</dbReference>
<evidence type="ECO:0000256" key="7">
    <source>
        <dbReference type="ARBA" id="ARBA00023049"/>
    </source>
</evidence>
<keyword evidence="4" id="KW-0479">Metal-binding</keyword>
<evidence type="ECO:0000256" key="9">
    <source>
        <dbReference type="SAM" id="SignalP"/>
    </source>
</evidence>
<comment type="cofactor">
    <cofactor evidence="1">
        <name>Zn(2+)</name>
        <dbReference type="ChEBI" id="CHEBI:29105"/>
    </cofactor>
</comment>
<dbReference type="EMBL" id="FNDQ01000001">
    <property type="protein sequence ID" value="SDH26072.1"/>
    <property type="molecule type" value="Genomic_DNA"/>
</dbReference>
<evidence type="ECO:0000256" key="2">
    <source>
        <dbReference type="ARBA" id="ARBA00007261"/>
    </source>
</evidence>
<dbReference type="PANTHER" id="PTHR43690">
    <property type="entry name" value="NARDILYSIN"/>
    <property type="match status" value="1"/>
</dbReference>
<dbReference type="PANTHER" id="PTHR43690:SF17">
    <property type="entry name" value="PROTEIN YHJJ"/>
    <property type="match status" value="1"/>
</dbReference>
<dbReference type="InterPro" id="IPR011765">
    <property type="entry name" value="Pept_M16_N"/>
</dbReference>
<dbReference type="Pfam" id="PF05193">
    <property type="entry name" value="Peptidase_M16_C"/>
    <property type="match status" value="2"/>
</dbReference>
<feature type="domain" description="Peptidase M16 C-terminal" evidence="11">
    <location>
        <begin position="728"/>
        <end position="881"/>
    </location>
</feature>
<sequence>MKKRYLLFGFIFSMSASLQAQYKTVTKKDANGFTYEYVENDPSKARVYTLGNGLKVYLAQNHDEPRIQTYIPVRTGSNNDPEDSTGLAHYLEHMVFKGTSKLGTVNWEVEKELLKQISDLYEQHKAETDPEKKKELYKKIDAISKTASQYAVANEYDKAVASIGASGTNAHTWFDETVYKNVIPSNELEKFLIVERERFSELVLRLFHTELEAVYEEFNRGQDNDYWASHEAMMSLLFPESHYGTQTTIGTSEHLKNPSMVAIHNYFNQYYVPNNMAVVLVGDLEFEPTIKLVNAYFGSMKKAVQPTEYVAQEKPLTKIQVKDIYSPQSERVEIGFRLGGVKTQDAVYLNLIDMLLSNGQAGLIDLDINQKQKALYAGSSPMVMKDYSVHQLTGMPNEGQTVEEVKDLLLGEIEKLKRGEFDEWLLEAVVNEFRKNSMQALESNDAMATEMYQAFIHGRTWEEAVSDLERMSKVTKQDVVDFVNKNYADNYVVIYKRQGENKDLVRVENPGITPIDLNRDSESKFYSEFKAIGVEEIKPVFVDFDSAIKKDKIGKVGGKLYSIKNTTNDLATVTYITPIGSDNDKKLSLAISYLDYLGTSKYSAADIKKEFYKLGVEYSLNTGTDKTYITIKGLKENIPAGIKLLEHLVTDAKADADAYANMVDQILKARFDAKSSKGGIQRALNSYIVSNGELSRFKDILSEKELKEIKPEELASLVRGFFDYNQDVFYYGNDLKNTQKAIVENHNLGKGKKVPAAKVYAEPATDGTLYFAPYDMVQAEISYRGREHKFDKNLLATSNVFNNYFGGGMASVVFQEIRESKSLAYSAYAYYMNAGKADKHNYVMAYVGTQANKLPQAVDAMMELMNDMPQAENQFENAKNSVLKSIATQRYTKAQIFYYWLSLQEKGIDYDINKDIFGQVEKMSMTDLVDFFNKYVKGKSFNVGLLGKKENLDWEAVKKMGNVKELSLEDLFGY</sequence>
<dbReference type="Proteomes" id="UP000243588">
    <property type="component" value="Unassembled WGS sequence"/>
</dbReference>
<accession>A0A1G8AYG3</accession>
<gene>
    <name evidence="12" type="ORF">SAMN05421818_10126</name>
</gene>
<reference evidence="13" key="1">
    <citation type="submission" date="2016-10" db="EMBL/GenBank/DDBJ databases">
        <authorList>
            <person name="Varghese N."/>
            <person name="Submissions S."/>
        </authorList>
    </citation>
    <scope>NUCLEOTIDE SEQUENCE [LARGE SCALE GENOMIC DNA]</scope>
    <source>
        <strain evidence="13">DSM 23313</strain>
    </source>
</reference>
<comment type="similarity">
    <text evidence="2 8">Belongs to the peptidase M16 family.</text>
</comment>
<feature type="chain" id="PRO_5017257182" evidence="9">
    <location>
        <begin position="21"/>
        <end position="974"/>
    </location>
</feature>
<dbReference type="InterPro" id="IPR011249">
    <property type="entry name" value="Metalloenz_LuxS/M16"/>
</dbReference>
<dbReference type="SUPFAM" id="SSF63411">
    <property type="entry name" value="LuxS/MPP-like metallohydrolase"/>
    <property type="match status" value="4"/>
</dbReference>